<reference evidence="2 3" key="1">
    <citation type="submission" date="2019-10" db="EMBL/GenBank/DDBJ databases">
        <title>Whole genome shotgun sequence of Acrocarpospora macrocephala NBRC 16266.</title>
        <authorList>
            <person name="Ichikawa N."/>
            <person name="Kimura A."/>
            <person name="Kitahashi Y."/>
            <person name="Komaki H."/>
            <person name="Oguchi A."/>
        </authorList>
    </citation>
    <scope>NUCLEOTIDE SEQUENCE [LARGE SCALE GENOMIC DNA]</scope>
    <source>
        <strain evidence="2 3">NBRC 16266</strain>
    </source>
</reference>
<sequence>MGKERVRLRKMLLTDLFKARAKRKRLVARMASFEQTGDMTALIEAVQVGRELIASVPPDHPDRGAFLFLTGINLKRLSDRSGEPSLLVERIQVSREAAAALAGGEIHASALTILGGALLAMFETTGDPEQLAEAVQVCREACAATLPDDPDLGASLTSLGLVLRMSYEHIAGSGEDILAEAVQVSREAVQVSPADHPERGLYLSNLGLALRASGERTGDEDTLAEAVQVTRDALAVTPAGHPWHAKYLANLGMALLRLYERTTDADFLAEAIQVTQDAVLRTPADHPERDIDLGVLAPALLQMFMRTQDPTLLAKAIDTGRDAVMAVPPDHPRRAGHLHDLASALRTQGQETGDADILAEAVQVSREAVTTVPIGHPDSARYLSNLSSTLWELFGRNNDLDVLAEAVRAGRDATRVIPAGHPARANTLVTLGIALTTLYEQTADTHALAEARAALAEAAASVEARTLVRITAGEELGKAALTGGDAEAALSAFEDTIALMGRSTSRRLSRPDREHNLGEVAGLGAKAASAAVQAGRPERAVELLEQVRGVLLAEAMDARGDLRELHTREPGLAARFVRLRDEMEAADHSNVWGKPAETRIVGTGPAAQRIAEDRRRLAREWESLLGEIRLRPGFSGFLLPPPIEELRRQAADGPVVVVNVSRFRCDALILATGTAVRVVELRGITYDSVIEQANRFVVATNAAGSGPLRQRRANQQEIHAVLGWLWDEVAAPILQDLGLTGPPEQGQSWPRLWWCPVGEMTFLPLHAAGHHSHRPQTVLDRVISSYTPTIRALRYARDHASDSSPTQALIVALPDTPFAPALPGAHTEATLLARLLPGARTVTGAQATRDAVEAMLPEHSIVHLACHALSDWVTPAASRLLLHDHATNPFTVAAISRIRLSHAVLAYLSACSTTAGNQRLADEAMHITAAFQLAGYQHVIGTLWPINDAAAVRIAADFYTYLTEEGQAAPRTERAARALHHATRQLREDSTDSPDLWAAHIHAGI</sequence>
<gene>
    <name evidence="2" type="ORF">Amac_079520</name>
</gene>
<dbReference type="InterPro" id="IPR008928">
    <property type="entry name" value="6-hairpin_glycosidase_sf"/>
</dbReference>
<evidence type="ECO:0000313" key="3">
    <source>
        <dbReference type="Proteomes" id="UP000331127"/>
    </source>
</evidence>
<dbReference type="InterPro" id="IPR011990">
    <property type="entry name" value="TPR-like_helical_dom_sf"/>
</dbReference>
<dbReference type="Proteomes" id="UP000331127">
    <property type="component" value="Unassembled WGS sequence"/>
</dbReference>
<dbReference type="AlphaFoldDB" id="A0A5M3WXZ4"/>
<evidence type="ECO:0000313" key="2">
    <source>
        <dbReference type="EMBL" id="GES14355.1"/>
    </source>
</evidence>
<dbReference type="OrthoDB" id="3206999at2"/>
<comment type="caution">
    <text evidence="2">The sequence shown here is derived from an EMBL/GenBank/DDBJ whole genome shotgun (WGS) entry which is preliminary data.</text>
</comment>
<accession>A0A5M3WXZ4</accession>
<dbReference type="Pfam" id="PF13374">
    <property type="entry name" value="TPR_10"/>
    <property type="match status" value="1"/>
</dbReference>
<evidence type="ECO:0000259" key="1">
    <source>
        <dbReference type="Pfam" id="PF12770"/>
    </source>
</evidence>
<feature type="domain" description="CHAT" evidence="1">
    <location>
        <begin position="720"/>
        <end position="1004"/>
    </location>
</feature>
<protein>
    <submittedName>
        <fullName evidence="2">CHAT domain-containing protein</fullName>
    </submittedName>
</protein>
<dbReference type="GO" id="GO:0005975">
    <property type="term" value="P:carbohydrate metabolic process"/>
    <property type="evidence" value="ECO:0007669"/>
    <property type="project" value="InterPro"/>
</dbReference>
<dbReference type="PANTHER" id="PTHR19959:SF119">
    <property type="entry name" value="FUNGAL LIPASE-LIKE DOMAIN-CONTAINING PROTEIN"/>
    <property type="match status" value="1"/>
</dbReference>
<name>A0A5M3WXZ4_9ACTN</name>
<dbReference type="SUPFAM" id="SSF48452">
    <property type="entry name" value="TPR-like"/>
    <property type="match status" value="1"/>
</dbReference>
<dbReference type="Gene3D" id="1.25.40.10">
    <property type="entry name" value="Tetratricopeptide repeat domain"/>
    <property type="match status" value="2"/>
</dbReference>
<dbReference type="SUPFAM" id="SSF48208">
    <property type="entry name" value="Six-hairpin glycosidases"/>
    <property type="match status" value="1"/>
</dbReference>
<proteinExistence type="predicted"/>
<dbReference type="EMBL" id="BLAE01000058">
    <property type="protein sequence ID" value="GES14355.1"/>
    <property type="molecule type" value="Genomic_DNA"/>
</dbReference>
<keyword evidence="3" id="KW-1185">Reference proteome</keyword>
<dbReference type="Pfam" id="PF12770">
    <property type="entry name" value="CHAT"/>
    <property type="match status" value="1"/>
</dbReference>
<organism evidence="2 3">
    <name type="scientific">Acrocarpospora macrocephala</name>
    <dbReference type="NCBI Taxonomy" id="150177"/>
    <lineage>
        <taxon>Bacteria</taxon>
        <taxon>Bacillati</taxon>
        <taxon>Actinomycetota</taxon>
        <taxon>Actinomycetes</taxon>
        <taxon>Streptosporangiales</taxon>
        <taxon>Streptosporangiaceae</taxon>
        <taxon>Acrocarpospora</taxon>
    </lineage>
</organism>
<dbReference type="InterPro" id="IPR024983">
    <property type="entry name" value="CHAT_dom"/>
</dbReference>
<dbReference type="PANTHER" id="PTHR19959">
    <property type="entry name" value="KINESIN LIGHT CHAIN"/>
    <property type="match status" value="1"/>
</dbReference>